<name>A0A1I7WHL5_HETBA</name>
<evidence type="ECO:0000313" key="1">
    <source>
        <dbReference type="Proteomes" id="UP000095283"/>
    </source>
</evidence>
<evidence type="ECO:0000313" key="2">
    <source>
        <dbReference type="WBParaSite" id="Hba_04474"/>
    </source>
</evidence>
<accession>A0A1I7WHL5</accession>
<proteinExistence type="predicted"/>
<reference evidence="2" key="1">
    <citation type="submission" date="2016-11" db="UniProtKB">
        <authorList>
            <consortium name="WormBaseParasite"/>
        </authorList>
    </citation>
    <scope>IDENTIFICATION</scope>
</reference>
<organism evidence="1 2">
    <name type="scientific">Heterorhabditis bacteriophora</name>
    <name type="common">Entomopathogenic nematode worm</name>
    <dbReference type="NCBI Taxonomy" id="37862"/>
    <lineage>
        <taxon>Eukaryota</taxon>
        <taxon>Metazoa</taxon>
        <taxon>Ecdysozoa</taxon>
        <taxon>Nematoda</taxon>
        <taxon>Chromadorea</taxon>
        <taxon>Rhabditida</taxon>
        <taxon>Rhabditina</taxon>
        <taxon>Rhabditomorpha</taxon>
        <taxon>Strongyloidea</taxon>
        <taxon>Heterorhabditidae</taxon>
        <taxon>Heterorhabditis</taxon>
    </lineage>
</organism>
<dbReference type="WBParaSite" id="Hba_04474">
    <property type="protein sequence ID" value="Hba_04474"/>
    <property type="gene ID" value="Hba_04474"/>
</dbReference>
<sequence>MVNKRKSEFLSSIKCKQGHLSSLHLLRFAVQCILCVATG</sequence>
<dbReference type="Proteomes" id="UP000095283">
    <property type="component" value="Unplaced"/>
</dbReference>
<protein>
    <submittedName>
        <fullName evidence="2">Uncharacterized protein</fullName>
    </submittedName>
</protein>
<keyword evidence="1" id="KW-1185">Reference proteome</keyword>
<dbReference type="AlphaFoldDB" id="A0A1I7WHL5"/>